<comment type="function">
    <text evidence="13 14">Fluoride-specific ion channel. Important for reducing fluoride concentration in the cell, thus reducing its toxicity.</text>
</comment>
<sequence>MEWIIVALGGGVGATLRYFVQLWIGKMKLPSYCATAIVNILGSFILGITSHIMIESSSLMAFLTMGVLGAFTTFSTFAFDIVKLMEVKNRGMAFLFIAVNLVGGILAFWLGWIL</sequence>
<organism evidence="15 16">
    <name type="scientific">Ureibacillus aquaedulcis</name>
    <dbReference type="NCBI Taxonomy" id="3058421"/>
    <lineage>
        <taxon>Bacteria</taxon>
        <taxon>Bacillati</taxon>
        <taxon>Bacillota</taxon>
        <taxon>Bacilli</taxon>
        <taxon>Bacillales</taxon>
        <taxon>Caryophanaceae</taxon>
        <taxon>Ureibacillus</taxon>
    </lineage>
</organism>
<keyword evidence="6 14" id="KW-1133">Transmembrane helix</keyword>
<evidence type="ECO:0000256" key="3">
    <source>
        <dbReference type="ARBA" id="ARBA00022475"/>
    </source>
</evidence>
<dbReference type="NCBIfam" id="TIGR00494">
    <property type="entry name" value="crcB"/>
    <property type="match status" value="1"/>
</dbReference>
<feature type="transmembrane region" description="Helical" evidence="14">
    <location>
        <begin position="6"/>
        <end position="25"/>
    </location>
</feature>
<comment type="catalytic activity">
    <reaction evidence="12">
        <text>fluoride(in) = fluoride(out)</text>
        <dbReference type="Rhea" id="RHEA:76159"/>
        <dbReference type="ChEBI" id="CHEBI:17051"/>
    </reaction>
    <physiologicalReaction direction="left-to-right" evidence="12">
        <dbReference type="Rhea" id="RHEA:76160"/>
    </physiologicalReaction>
</comment>
<comment type="activity regulation">
    <text evidence="14">Na(+) is not transported, but it plays an essential structural role and its presence is essential for fluoride channel function.</text>
</comment>
<keyword evidence="5 14" id="KW-0479">Metal-binding</keyword>
<keyword evidence="4 14" id="KW-0812">Transmembrane</keyword>
<dbReference type="Proteomes" id="UP001172743">
    <property type="component" value="Unassembled WGS sequence"/>
</dbReference>
<evidence type="ECO:0000256" key="11">
    <source>
        <dbReference type="ARBA" id="ARBA00035120"/>
    </source>
</evidence>
<evidence type="ECO:0000313" key="16">
    <source>
        <dbReference type="Proteomes" id="UP001172743"/>
    </source>
</evidence>
<keyword evidence="9 14" id="KW-0472">Membrane</keyword>
<dbReference type="Pfam" id="PF02537">
    <property type="entry name" value="CRCB"/>
    <property type="match status" value="1"/>
</dbReference>
<evidence type="ECO:0000256" key="14">
    <source>
        <dbReference type="HAMAP-Rule" id="MF_00454"/>
    </source>
</evidence>
<evidence type="ECO:0000313" key="15">
    <source>
        <dbReference type="EMBL" id="MDN4493413.1"/>
    </source>
</evidence>
<keyword evidence="3 14" id="KW-1003">Cell membrane</keyword>
<evidence type="ECO:0000256" key="7">
    <source>
        <dbReference type="ARBA" id="ARBA00023053"/>
    </source>
</evidence>
<dbReference type="InterPro" id="IPR003691">
    <property type="entry name" value="FluC"/>
</dbReference>
<keyword evidence="7 14" id="KW-0915">Sodium</keyword>
<evidence type="ECO:0000256" key="8">
    <source>
        <dbReference type="ARBA" id="ARBA00023065"/>
    </source>
</evidence>
<evidence type="ECO:0000256" key="2">
    <source>
        <dbReference type="ARBA" id="ARBA00022448"/>
    </source>
</evidence>
<evidence type="ECO:0000256" key="5">
    <source>
        <dbReference type="ARBA" id="ARBA00022723"/>
    </source>
</evidence>
<dbReference type="RefSeq" id="WP_301137723.1">
    <property type="nucleotide sequence ID" value="NZ_JAUHTQ010000004.1"/>
</dbReference>
<accession>A0ABT8GPS0</accession>
<keyword evidence="10 14" id="KW-0407">Ion channel</keyword>
<evidence type="ECO:0000256" key="4">
    <source>
        <dbReference type="ARBA" id="ARBA00022692"/>
    </source>
</evidence>
<dbReference type="PANTHER" id="PTHR28259">
    <property type="entry name" value="FLUORIDE EXPORT PROTEIN 1-RELATED"/>
    <property type="match status" value="1"/>
</dbReference>
<keyword evidence="16" id="KW-1185">Reference proteome</keyword>
<evidence type="ECO:0000256" key="6">
    <source>
        <dbReference type="ARBA" id="ARBA00022989"/>
    </source>
</evidence>
<protein>
    <recommendedName>
        <fullName evidence="14">Fluoride-specific ion channel FluC</fullName>
    </recommendedName>
</protein>
<evidence type="ECO:0000256" key="1">
    <source>
        <dbReference type="ARBA" id="ARBA00004651"/>
    </source>
</evidence>
<comment type="caution">
    <text evidence="15">The sequence shown here is derived from an EMBL/GenBank/DDBJ whole genome shotgun (WGS) entry which is preliminary data.</text>
</comment>
<dbReference type="HAMAP" id="MF_00454">
    <property type="entry name" value="FluC"/>
    <property type="match status" value="1"/>
</dbReference>
<gene>
    <name evidence="14 15" type="primary">crcB</name>
    <name evidence="14" type="synonym">fluC</name>
    <name evidence="15" type="ORF">QYB95_07685</name>
</gene>
<name>A0ABT8GPS0_9BACL</name>
<dbReference type="EMBL" id="JAUHTQ010000004">
    <property type="protein sequence ID" value="MDN4493413.1"/>
    <property type="molecule type" value="Genomic_DNA"/>
</dbReference>
<evidence type="ECO:0000256" key="12">
    <source>
        <dbReference type="ARBA" id="ARBA00035585"/>
    </source>
</evidence>
<feature type="transmembrane region" description="Helical" evidence="14">
    <location>
        <begin position="60"/>
        <end position="82"/>
    </location>
</feature>
<feature type="binding site" evidence="14">
    <location>
        <position position="69"/>
    </location>
    <ligand>
        <name>Na(+)</name>
        <dbReference type="ChEBI" id="CHEBI:29101"/>
        <note>structural</note>
    </ligand>
</feature>
<keyword evidence="2 14" id="KW-0813">Transport</keyword>
<evidence type="ECO:0000256" key="10">
    <source>
        <dbReference type="ARBA" id="ARBA00023303"/>
    </source>
</evidence>
<reference evidence="15" key="1">
    <citation type="submission" date="2023-07" db="EMBL/GenBank/DDBJ databases">
        <title>Ureibacillus sp. isolated from freshwater well.</title>
        <authorList>
            <person name="Kirdat K."/>
            <person name="Bhatt A."/>
            <person name="Teware R."/>
            <person name="Bhavsar Y."/>
            <person name="Yadav A."/>
        </authorList>
    </citation>
    <scope>NUCLEOTIDE SEQUENCE</scope>
    <source>
        <strain evidence="15">BA0131</strain>
    </source>
</reference>
<keyword evidence="8 14" id="KW-0406">Ion transport</keyword>
<proteinExistence type="inferred from homology"/>
<feature type="transmembrane region" description="Helical" evidence="14">
    <location>
        <begin position="32"/>
        <end position="54"/>
    </location>
</feature>
<comment type="subcellular location">
    <subcellularLocation>
        <location evidence="1 14">Cell membrane</location>
        <topology evidence="1 14">Multi-pass membrane protein</topology>
    </subcellularLocation>
</comment>
<feature type="binding site" evidence="14">
    <location>
        <position position="72"/>
    </location>
    <ligand>
        <name>Na(+)</name>
        <dbReference type="ChEBI" id="CHEBI:29101"/>
        <note>structural</note>
    </ligand>
</feature>
<feature type="transmembrane region" description="Helical" evidence="14">
    <location>
        <begin position="94"/>
        <end position="113"/>
    </location>
</feature>
<comment type="similarity">
    <text evidence="11 14">Belongs to the fluoride channel Fluc/FEX (TC 1.A.43) family.</text>
</comment>
<evidence type="ECO:0000256" key="13">
    <source>
        <dbReference type="ARBA" id="ARBA00049940"/>
    </source>
</evidence>
<evidence type="ECO:0000256" key="9">
    <source>
        <dbReference type="ARBA" id="ARBA00023136"/>
    </source>
</evidence>
<dbReference type="PANTHER" id="PTHR28259:SF16">
    <property type="entry name" value="FLUORIDE-SPECIFIC ION CHANNEL FLUC 2"/>
    <property type="match status" value="1"/>
</dbReference>